<feature type="region of interest" description="Disordered" evidence="1">
    <location>
        <begin position="326"/>
        <end position="362"/>
    </location>
</feature>
<feature type="compositionally biased region" description="Gly residues" evidence="1">
    <location>
        <begin position="189"/>
        <end position="212"/>
    </location>
</feature>
<reference evidence="4 6" key="1">
    <citation type="submission" date="2014-04" db="EMBL/GenBank/DDBJ databases">
        <authorList>
            <person name="Bishop-Lilly K.A."/>
            <person name="Broomall S.M."/>
            <person name="Chain P.S."/>
            <person name="Chertkov O."/>
            <person name="Coyne S.R."/>
            <person name="Daligault H.E."/>
            <person name="Davenport K.W."/>
            <person name="Erkkila T."/>
            <person name="Frey K.G."/>
            <person name="Gibbons H.S."/>
            <person name="Gu W."/>
            <person name="Jaissle J."/>
            <person name="Johnson S.L."/>
            <person name="Koroleva G.I."/>
            <person name="Ladner J.T."/>
            <person name="Lo C.-C."/>
            <person name="Minogue T.D."/>
            <person name="Munk C."/>
            <person name="Palacios G.F."/>
            <person name="Redden C.L."/>
            <person name="Rosenzweig C.N."/>
            <person name="Scholz M.B."/>
            <person name="Teshima H."/>
            <person name="Xu Y."/>
        </authorList>
    </citation>
    <scope>NUCLEOTIDE SEQUENCE [LARGE SCALE GENOMIC DNA]</scope>
    <source>
        <strain evidence="4 6">8244</strain>
    </source>
</reference>
<dbReference type="RefSeq" id="WP_036622380.1">
    <property type="nucleotide sequence ID" value="NZ_BGML01000006.1"/>
</dbReference>
<dbReference type="GO" id="GO:0003677">
    <property type="term" value="F:DNA binding"/>
    <property type="evidence" value="ECO:0007669"/>
    <property type="project" value="InterPro"/>
</dbReference>
<dbReference type="OrthoDB" id="9797543at2"/>
<evidence type="ECO:0000313" key="7">
    <source>
        <dbReference type="Proteomes" id="UP000442469"/>
    </source>
</evidence>
<reference evidence="5 7" key="2">
    <citation type="submission" date="2019-11" db="EMBL/GenBank/DDBJ databases">
        <title>Draft genome sequences of five Paenibacillus species of dairy origin.</title>
        <authorList>
            <person name="Olajide A.M."/>
            <person name="Chen S."/>
            <person name="Lapointe G."/>
        </authorList>
    </citation>
    <scope>NUCLEOTIDE SEQUENCE [LARGE SCALE GENOMIC DNA]</scope>
    <source>
        <strain evidence="5 7">3CT49</strain>
    </source>
</reference>
<evidence type="ECO:0000256" key="2">
    <source>
        <dbReference type="SAM" id="Phobius"/>
    </source>
</evidence>
<keyword evidence="2" id="KW-0812">Transmembrane</keyword>
<gene>
    <name evidence="4" type="ORF">DJ90_2603</name>
    <name evidence="5" type="ORF">GNQ08_04745</name>
</gene>
<dbReference type="PANTHER" id="PTHR34475:SF1">
    <property type="entry name" value="CYTOSKELETON PROTEIN RODZ"/>
    <property type="match status" value="1"/>
</dbReference>
<feature type="compositionally biased region" description="Polar residues" evidence="1">
    <location>
        <begin position="352"/>
        <end position="362"/>
    </location>
</feature>
<feature type="transmembrane region" description="Helical" evidence="2">
    <location>
        <begin position="104"/>
        <end position="125"/>
    </location>
</feature>
<dbReference type="PROSITE" id="PS50943">
    <property type="entry name" value="HTH_CROC1"/>
    <property type="match status" value="1"/>
</dbReference>
<organism evidence="4 6">
    <name type="scientific">Paenibacillus macerans</name>
    <name type="common">Bacillus macerans</name>
    <dbReference type="NCBI Taxonomy" id="44252"/>
    <lineage>
        <taxon>Bacteria</taxon>
        <taxon>Bacillati</taxon>
        <taxon>Bacillota</taxon>
        <taxon>Bacilli</taxon>
        <taxon>Bacillales</taxon>
        <taxon>Paenibacillaceae</taxon>
        <taxon>Paenibacillus</taxon>
    </lineage>
</organism>
<dbReference type="GeneID" id="77006795"/>
<dbReference type="SMART" id="SM00530">
    <property type="entry name" value="HTH_XRE"/>
    <property type="match status" value="1"/>
</dbReference>
<protein>
    <submittedName>
        <fullName evidence="5">Helix-turn-helix domain-containing protein</fullName>
    </submittedName>
    <submittedName>
        <fullName evidence="4">Helix-turn-helix family protein</fullName>
    </submittedName>
</protein>
<accession>A0A090ZCJ5</accession>
<dbReference type="CDD" id="cd00093">
    <property type="entry name" value="HTH_XRE"/>
    <property type="match status" value="1"/>
</dbReference>
<feature type="compositionally biased region" description="Low complexity" evidence="1">
    <location>
        <begin position="326"/>
        <end position="336"/>
    </location>
</feature>
<dbReference type="EMBL" id="WNZZ01000002">
    <property type="protein sequence ID" value="MUG21737.1"/>
    <property type="molecule type" value="Genomic_DNA"/>
</dbReference>
<dbReference type="HOGENOM" id="CLU_047530_0_1_9"/>
<dbReference type="Proteomes" id="UP000442469">
    <property type="component" value="Unassembled WGS sequence"/>
</dbReference>
<dbReference type="STRING" id="44252.DJ90_2603"/>
<feature type="domain" description="HTH cro/C1-type" evidence="3">
    <location>
        <begin position="8"/>
        <end position="68"/>
    </location>
</feature>
<evidence type="ECO:0000256" key="1">
    <source>
        <dbReference type="SAM" id="MobiDB-lite"/>
    </source>
</evidence>
<dbReference type="Proteomes" id="UP000029278">
    <property type="component" value="Unassembled WGS sequence"/>
</dbReference>
<sequence length="362" mass="37327">MSELGQKLKEARLAKGLSLDDIQEMTKIRKRYLEAIESGDYKVLPGSFYVRAFIKTYAETVGVDADELLAEHRQNVPDAVPEQTMEPVIQKRRSRQHAERNSKWLSTTLMWSFAVLILIVIYMYFTIWGKTNQSAGEKPDPTPVTPATQAEGQGTNGSGNAKNGGQTSPGNHQTGTGDAVNGGSNTGNAGTGSNAGTGANTGAGTGANGGTGTDNTGGTASPQDIVVVPDGKEGSTTKFKVQNAGGQPVQAVITASGESWVEVRKGGRKGDKLYFGKTSDGDVLTYDIAPEGLFILSGASNKTAITVAGQTVEDGKATSRILLTLDDGTGADTGSAGDAGAGGDTSGDNVESVESGNGTSGQ</sequence>
<dbReference type="InterPro" id="IPR025194">
    <property type="entry name" value="RodZ-like_C"/>
</dbReference>
<dbReference type="Gene3D" id="1.10.260.40">
    <property type="entry name" value="lambda repressor-like DNA-binding domains"/>
    <property type="match status" value="1"/>
</dbReference>
<feature type="region of interest" description="Disordered" evidence="1">
    <location>
        <begin position="134"/>
        <end position="224"/>
    </location>
</feature>
<dbReference type="EMBL" id="JMQA01000024">
    <property type="protein sequence ID" value="KFN09009.1"/>
    <property type="molecule type" value="Genomic_DNA"/>
</dbReference>
<dbReference type="SUPFAM" id="SSF47413">
    <property type="entry name" value="lambda repressor-like DNA-binding domains"/>
    <property type="match status" value="1"/>
</dbReference>
<keyword evidence="2" id="KW-1133">Transmembrane helix</keyword>
<feature type="compositionally biased region" description="Polar residues" evidence="1">
    <location>
        <begin position="145"/>
        <end position="176"/>
    </location>
</feature>
<keyword evidence="2" id="KW-0472">Membrane</keyword>
<evidence type="ECO:0000313" key="5">
    <source>
        <dbReference type="EMBL" id="MUG21737.1"/>
    </source>
</evidence>
<dbReference type="InterPro" id="IPR010982">
    <property type="entry name" value="Lambda_DNA-bd_dom_sf"/>
</dbReference>
<dbReference type="Pfam" id="PF13464">
    <property type="entry name" value="RodZ_C"/>
    <property type="match status" value="1"/>
</dbReference>
<evidence type="ECO:0000313" key="4">
    <source>
        <dbReference type="EMBL" id="KFN09009.1"/>
    </source>
</evidence>
<dbReference type="AlphaFoldDB" id="A0A090ZCJ5"/>
<keyword evidence="6" id="KW-1185">Reference proteome</keyword>
<dbReference type="InterPro" id="IPR001387">
    <property type="entry name" value="Cro/C1-type_HTH"/>
</dbReference>
<evidence type="ECO:0000259" key="3">
    <source>
        <dbReference type="PROSITE" id="PS50943"/>
    </source>
</evidence>
<dbReference type="InterPro" id="IPR050400">
    <property type="entry name" value="Bact_Cytoskel_RodZ"/>
</dbReference>
<comment type="caution">
    <text evidence="4">The sequence shown here is derived from an EMBL/GenBank/DDBJ whole genome shotgun (WGS) entry which is preliminary data.</text>
</comment>
<evidence type="ECO:0000313" key="6">
    <source>
        <dbReference type="Proteomes" id="UP000029278"/>
    </source>
</evidence>
<dbReference type="PANTHER" id="PTHR34475">
    <property type="match status" value="1"/>
</dbReference>
<dbReference type="Pfam" id="PF13413">
    <property type="entry name" value="HTH_25"/>
    <property type="match status" value="1"/>
</dbReference>
<proteinExistence type="predicted"/>
<dbReference type="PATRIC" id="fig|44252.3.peg.2525"/>
<name>A0A090ZCJ5_PAEMA</name>